<proteinExistence type="predicted"/>
<dbReference type="AlphaFoldDB" id="A0A6B1F598"/>
<name>A0A6B1F598_9SYNE</name>
<gene>
    <name evidence="1" type="ORF">F4162_05905</name>
</gene>
<protein>
    <submittedName>
        <fullName evidence="1">Uncharacterized protein</fullName>
    </submittedName>
</protein>
<organism evidence="1">
    <name type="scientific">Synechococcus sp. SB0676_bin_10</name>
    <dbReference type="NCBI Taxonomy" id="2604869"/>
    <lineage>
        <taxon>Bacteria</taxon>
        <taxon>Bacillati</taxon>
        <taxon>Cyanobacteriota</taxon>
        <taxon>Cyanophyceae</taxon>
        <taxon>Synechococcales</taxon>
        <taxon>Synechococcaceae</taxon>
        <taxon>Synechococcus</taxon>
    </lineage>
</organism>
<sequence length="144" mass="15220">MAGWAGRWPGGQPGAQVRSGQWTVLDFGDSLPRCAAIQSLRPWQPQELMPLCGRVLAKPGFSSLCEAQGHGCGLILVHGFGEAAALCRGVQNHGFHRLIIARQLQAGDWGLTEPLLPPRHGPLATSGAQAASRHLAGVLGENSF</sequence>
<accession>A0A6B1F598</accession>
<dbReference type="EMBL" id="VYDO01000191">
    <property type="protein sequence ID" value="MYG38510.1"/>
    <property type="molecule type" value="Genomic_DNA"/>
</dbReference>
<comment type="caution">
    <text evidence="1">The sequence shown here is derived from an EMBL/GenBank/DDBJ whole genome shotgun (WGS) entry which is preliminary data.</text>
</comment>
<evidence type="ECO:0000313" key="1">
    <source>
        <dbReference type="EMBL" id="MYG38510.1"/>
    </source>
</evidence>
<reference evidence="1" key="1">
    <citation type="submission" date="2019-09" db="EMBL/GenBank/DDBJ databases">
        <title>Characterisation of the sponge microbiome using genome-centric metagenomics.</title>
        <authorList>
            <person name="Engelberts J.P."/>
            <person name="Robbins S.J."/>
            <person name="De Goeij J.M."/>
            <person name="Aranda M."/>
            <person name="Bell S.C."/>
            <person name="Webster N.S."/>
        </authorList>
    </citation>
    <scope>NUCLEOTIDE SEQUENCE</scope>
    <source>
        <strain evidence="1">SB0676_bin_10</strain>
    </source>
</reference>